<evidence type="ECO:0008006" key="3">
    <source>
        <dbReference type="Google" id="ProtNLM"/>
    </source>
</evidence>
<protein>
    <recommendedName>
        <fullName evidence="3">Co-chaperone DjlA N-terminal domain-containing protein</fullName>
    </recommendedName>
</protein>
<gene>
    <name evidence="1" type="ORF">HNR42_001386</name>
</gene>
<organism evidence="1 2">
    <name type="scientific">Deinobacterium chartae</name>
    <dbReference type="NCBI Taxonomy" id="521158"/>
    <lineage>
        <taxon>Bacteria</taxon>
        <taxon>Thermotogati</taxon>
        <taxon>Deinococcota</taxon>
        <taxon>Deinococci</taxon>
        <taxon>Deinococcales</taxon>
        <taxon>Deinococcaceae</taxon>
        <taxon>Deinobacterium</taxon>
    </lineage>
</organism>
<proteinExistence type="predicted"/>
<comment type="caution">
    <text evidence="1">The sequence shown here is derived from an EMBL/GenBank/DDBJ whole genome shotgun (WGS) entry which is preliminary data.</text>
</comment>
<accession>A0A841HYJ9</accession>
<reference evidence="1 2" key="1">
    <citation type="submission" date="2020-08" db="EMBL/GenBank/DDBJ databases">
        <title>Genomic Encyclopedia of Type Strains, Phase IV (KMG-IV): sequencing the most valuable type-strain genomes for metagenomic binning, comparative biology and taxonomic classification.</title>
        <authorList>
            <person name="Goeker M."/>
        </authorList>
    </citation>
    <scope>NUCLEOTIDE SEQUENCE [LARGE SCALE GENOMIC DNA]</scope>
    <source>
        <strain evidence="1 2">DSM 21458</strain>
    </source>
</reference>
<dbReference type="RefSeq" id="WP_183985912.1">
    <property type="nucleotide sequence ID" value="NZ_JACHHG010000004.1"/>
</dbReference>
<dbReference type="InterPro" id="IPR029024">
    <property type="entry name" value="TerB-like"/>
</dbReference>
<dbReference type="AlphaFoldDB" id="A0A841HYJ9"/>
<evidence type="ECO:0000313" key="2">
    <source>
        <dbReference type="Proteomes" id="UP000569951"/>
    </source>
</evidence>
<sequence length="96" mass="11326">MANRFLRHLRDHPVEERCDVLRALLLSALEDGTLTDLELRELREAREEMGLTLQQARVLRAELYAETLRRSADPQRLRPGELETLNRLLQYFNSPR</sequence>
<keyword evidence="2" id="KW-1185">Reference proteome</keyword>
<dbReference type="SUPFAM" id="SSF158682">
    <property type="entry name" value="TerB-like"/>
    <property type="match status" value="1"/>
</dbReference>
<dbReference type="EMBL" id="JACHHG010000004">
    <property type="protein sequence ID" value="MBB6097963.1"/>
    <property type="molecule type" value="Genomic_DNA"/>
</dbReference>
<name>A0A841HYJ9_9DEIO</name>
<dbReference type="Proteomes" id="UP000569951">
    <property type="component" value="Unassembled WGS sequence"/>
</dbReference>
<evidence type="ECO:0000313" key="1">
    <source>
        <dbReference type="EMBL" id="MBB6097963.1"/>
    </source>
</evidence>